<protein>
    <submittedName>
        <fullName evidence="8">Membrane protein</fullName>
    </submittedName>
</protein>
<dbReference type="InterPro" id="IPR033985">
    <property type="entry name" value="SusD-like_N"/>
</dbReference>
<evidence type="ECO:0000256" key="5">
    <source>
        <dbReference type="ARBA" id="ARBA00023237"/>
    </source>
</evidence>
<feature type="domain" description="RagB/SusD" evidence="6">
    <location>
        <begin position="399"/>
        <end position="542"/>
    </location>
</feature>
<comment type="caution">
    <text evidence="8">The sequence shown here is derived from an EMBL/GenBank/DDBJ whole genome shotgun (WGS) entry which is preliminary data.</text>
</comment>
<keyword evidence="4" id="KW-0472">Membrane</keyword>
<dbReference type="SUPFAM" id="SSF48452">
    <property type="entry name" value="TPR-like"/>
    <property type="match status" value="1"/>
</dbReference>
<organism evidence="8 9">
    <name type="scientific">Parapedobacter defluvii</name>
    <dbReference type="NCBI Taxonomy" id="2045106"/>
    <lineage>
        <taxon>Bacteria</taxon>
        <taxon>Pseudomonadati</taxon>
        <taxon>Bacteroidota</taxon>
        <taxon>Sphingobacteriia</taxon>
        <taxon>Sphingobacteriales</taxon>
        <taxon>Sphingobacteriaceae</taxon>
        <taxon>Parapedobacter</taxon>
    </lineage>
</organism>
<gene>
    <name evidence="8" type="ORF">GCM10011386_04710</name>
</gene>
<proteinExistence type="inferred from homology"/>
<keyword evidence="9" id="KW-1185">Reference proteome</keyword>
<evidence type="ECO:0000256" key="4">
    <source>
        <dbReference type="ARBA" id="ARBA00023136"/>
    </source>
</evidence>
<name>A0ABQ1L208_9SPHI</name>
<feature type="domain" description="SusD-like N-terminal" evidence="7">
    <location>
        <begin position="120"/>
        <end position="260"/>
    </location>
</feature>
<evidence type="ECO:0000313" key="9">
    <source>
        <dbReference type="Proteomes" id="UP000597338"/>
    </source>
</evidence>
<sequence>MKPAMSAADAKKDDENAGSIRLLKINYFLMNYQVKPTLYMFLLCSLLPISCENGLQEESYSVFDETTLTKPENGLQGVRGVYAALRDNGGNGYYAGYLHQLTEYPSDIVTTKPDSRQGIQLDQLTYDASNSIVNDVWASIFRLISRANESEYLIGKIDYVGNGESEEVKMQHLAEVRFLRALAYYDATSLWGDVPLNLKSSADFTEADENPPLVPQATIEEQIVVDLQYAEEHLPSSYPAEQNGRATKGAAQGLLARLYLRRGEWQKVADKCAEVISGGVYDLRTAAEGGVVALFDNMNRSDNEFIFVMKSSSEPGSYGILSNSFGIQSVPWDYNRGWGNFPIHREFYAKFNLQDQRRQLLLGTYKALYGQIITLPKEFGGEGGSLPDTVQAQYTYGLKYPHVNNYNYAGYNNVSVIRYSDILLMRAEALNELNGPNNESVSLINDVRTRSNAPVVQLSDFGSKEALRDFIFDERGLELFMEGRRRDDLIRWGRSATNGTDPLSKFKEKVKPLLRDQNTYSDAVNYALYPYPIQEIQANTSLDVSINKGRVRQ</sequence>
<dbReference type="Proteomes" id="UP000597338">
    <property type="component" value="Unassembled WGS sequence"/>
</dbReference>
<keyword evidence="5" id="KW-0998">Cell outer membrane</keyword>
<evidence type="ECO:0000259" key="7">
    <source>
        <dbReference type="Pfam" id="PF14322"/>
    </source>
</evidence>
<evidence type="ECO:0000256" key="1">
    <source>
        <dbReference type="ARBA" id="ARBA00004442"/>
    </source>
</evidence>
<dbReference type="InterPro" id="IPR012944">
    <property type="entry name" value="SusD_RagB_dom"/>
</dbReference>
<dbReference type="Pfam" id="PF14322">
    <property type="entry name" value="SusD-like_3"/>
    <property type="match status" value="1"/>
</dbReference>
<keyword evidence="3" id="KW-0732">Signal</keyword>
<accession>A0ABQ1L208</accession>
<evidence type="ECO:0000313" key="8">
    <source>
        <dbReference type="EMBL" id="GGC15964.1"/>
    </source>
</evidence>
<dbReference type="Gene3D" id="1.25.40.390">
    <property type="match status" value="1"/>
</dbReference>
<comment type="subcellular location">
    <subcellularLocation>
        <location evidence="1">Cell outer membrane</location>
    </subcellularLocation>
</comment>
<dbReference type="CDD" id="cd08977">
    <property type="entry name" value="SusD"/>
    <property type="match status" value="1"/>
</dbReference>
<evidence type="ECO:0000256" key="3">
    <source>
        <dbReference type="ARBA" id="ARBA00022729"/>
    </source>
</evidence>
<dbReference type="InterPro" id="IPR011990">
    <property type="entry name" value="TPR-like_helical_dom_sf"/>
</dbReference>
<dbReference type="Pfam" id="PF07980">
    <property type="entry name" value="SusD_RagB"/>
    <property type="match status" value="1"/>
</dbReference>
<reference evidence="9" key="1">
    <citation type="journal article" date="2019" name="Int. J. Syst. Evol. Microbiol.">
        <title>The Global Catalogue of Microorganisms (GCM) 10K type strain sequencing project: providing services to taxonomists for standard genome sequencing and annotation.</title>
        <authorList>
            <consortium name="The Broad Institute Genomics Platform"/>
            <consortium name="The Broad Institute Genome Sequencing Center for Infectious Disease"/>
            <person name="Wu L."/>
            <person name="Ma J."/>
        </authorList>
    </citation>
    <scope>NUCLEOTIDE SEQUENCE [LARGE SCALE GENOMIC DNA]</scope>
    <source>
        <strain evidence="9">CGMCC 1.15342</strain>
    </source>
</reference>
<dbReference type="EMBL" id="BMIK01000001">
    <property type="protein sequence ID" value="GGC15964.1"/>
    <property type="molecule type" value="Genomic_DNA"/>
</dbReference>
<comment type="similarity">
    <text evidence="2">Belongs to the SusD family.</text>
</comment>
<evidence type="ECO:0000259" key="6">
    <source>
        <dbReference type="Pfam" id="PF07980"/>
    </source>
</evidence>
<evidence type="ECO:0000256" key="2">
    <source>
        <dbReference type="ARBA" id="ARBA00006275"/>
    </source>
</evidence>